<reference evidence="2 3" key="1">
    <citation type="submission" date="2020-06" db="EMBL/GenBank/DDBJ databases">
        <authorList>
            <person name="Li R."/>
            <person name="Bekaert M."/>
        </authorList>
    </citation>
    <scope>NUCLEOTIDE SEQUENCE [LARGE SCALE GENOMIC DNA]</scope>
    <source>
        <strain evidence="3">wild</strain>
    </source>
</reference>
<dbReference type="AlphaFoldDB" id="A0A6J8B3S3"/>
<sequence length="883" mass="100177">MTKYDVIVQAGNILHINVLGKESTKCSPYKEYVCVKGYNVTMVSMSAYLTSVFLFLNVLVSTIQYCPNISGDSVPWWIVYQQKDRPFIHYYVDSTNNENITVHFPEKADSVLSRVILSIINTESAEYMVYFNDFLNAKNIADIKQSPMRSQWMHGIFTTDNSWKSGTWLLSNNLLFPPTKDSNLVSPESRQWMLSTIGDSAVDLFYVCISADSNQDVQSIFGKILAGNPFIFNQRINENAFMKAYLQDVRPLNSSFSLHASANLFLNCMYATTNETQEHCLFKYSVETGTEITVFTRPRGMIKRSRSFCYNAQSQHVYEFGVLEQTSSENTGKTSNSMFVLTDNTDSPASGITCFGQDISASTETVAIMICVRLPGLYKNIIESSEVSTWTCPQQKQPTSYKTISSRPTSNDNTMSSTSLSAGHLSSNGIPSEKTEDNKHEDADYDPREKQYTKFCDSHDCSMPNENLNIYSKVEESIQNNPFQKSDKVSRSLDEMVNDIQREETMEFSSKTMKEHKSFKRPNIQLRYSDDETRMNKYLLKSANAVMGLFCRDGCNFCQKAKNEISRLGEILEFSAINIVIVDINNPYLPDNMAVLWTPFIRYKSHGASSTWVDYTESDYKLLSIIKFLHESMTSTESVSSNPTELQGENKQSTRRRKRSIFTENPKMVTTFSNLPTKASVCLYKGKSRHDCFGNVMLLKPKGRLVKKKWDLSESGNQIKTDYDEILKRLQCYLDAGFNNCISPAVIAAIASRETRAGKLLYKTNGWGDLQDGSYKAYGIMQCDIEVHTKATCLKYKWGSCDHINALVRDVLVEAIKGVRLNHSKWSYEKQLQGGVAAYNFGLYSVQKWDTLDDGSTNNDYSNDVIARAQWLIVQNASLWNPP</sequence>
<feature type="compositionally biased region" description="Polar residues" evidence="1">
    <location>
        <begin position="638"/>
        <end position="651"/>
    </location>
</feature>
<protein>
    <submittedName>
        <fullName evidence="2">Glycine, glutamate and proline-rich protein</fullName>
    </submittedName>
</protein>
<evidence type="ECO:0000313" key="3">
    <source>
        <dbReference type="Proteomes" id="UP000507470"/>
    </source>
</evidence>
<feature type="region of interest" description="Disordered" evidence="1">
    <location>
        <begin position="638"/>
        <end position="660"/>
    </location>
</feature>
<dbReference type="SUPFAM" id="SSF52833">
    <property type="entry name" value="Thioredoxin-like"/>
    <property type="match status" value="1"/>
</dbReference>
<dbReference type="Gene3D" id="1.10.530.10">
    <property type="match status" value="1"/>
</dbReference>
<organism evidence="2 3">
    <name type="scientific">Mytilus coruscus</name>
    <name type="common">Sea mussel</name>
    <dbReference type="NCBI Taxonomy" id="42192"/>
    <lineage>
        <taxon>Eukaryota</taxon>
        <taxon>Metazoa</taxon>
        <taxon>Spiralia</taxon>
        <taxon>Lophotrochozoa</taxon>
        <taxon>Mollusca</taxon>
        <taxon>Bivalvia</taxon>
        <taxon>Autobranchia</taxon>
        <taxon>Pteriomorphia</taxon>
        <taxon>Mytilida</taxon>
        <taxon>Mytiloidea</taxon>
        <taxon>Mytilidae</taxon>
        <taxon>Mytilinae</taxon>
        <taxon>Mytilus</taxon>
    </lineage>
</organism>
<dbReference type="EMBL" id="CACVKT020002384">
    <property type="protein sequence ID" value="CAC5377774.1"/>
    <property type="molecule type" value="Genomic_DNA"/>
</dbReference>
<gene>
    <name evidence="2" type="ORF">MCOR_14048</name>
</gene>
<keyword evidence="3" id="KW-1185">Reference proteome</keyword>
<feature type="compositionally biased region" description="Low complexity" evidence="1">
    <location>
        <begin position="416"/>
        <end position="427"/>
    </location>
</feature>
<dbReference type="PANTHER" id="PTHR31698">
    <property type="entry name" value="LYSOZYME G FAMILY MEMBER"/>
    <property type="match status" value="1"/>
</dbReference>
<dbReference type="SUPFAM" id="SSF53955">
    <property type="entry name" value="Lysozyme-like"/>
    <property type="match status" value="1"/>
</dbReference>
<name>A0A6J8B3S3_MYTCO</name>
<dbReference type="Proteomes" id="UP000507470">
    <property type="component" value="Unassembled WGS sequence"/>
</dbReference>
<dbReference type="InterPro" id="IPR036249">
    <property type="entry name" value="Thioredoxin-like_sf"/>
</dbReference>
<dbReference type="PANTHER" id="PTHR31698:SF8">
    <property type="entry name" value="LYSOZYME G-RELATED"/>
    <property type="match status" value="1"/>
</dbReference>
<feature type="compositionally biased region" description="Polar residues" evidence="1">
    <location>
        <begin position="392"/>
        <end position="415"/>
    </location>
</feature>
<proteinExistence type="predicted"/>
<evidence type="ECO:0000313" key="2">
    <source>
        <dbReference type="EMBL" id="CAC5377774.1"/>
    </source>
</evidence>
<feature type="region of interest" description="Disordered" evidence="1">
    <location>
        <begin position="392"/>
        <end position="445"/>
    </location>
</feature>
<evidence type="ECO:0000256" key="1">
    <source>
        <dbReference type="SAM" id="MobiDB-lite"/>
    </source>
</evidence>
<accession>A0A6J8B3S3</accession>
<dbReference type="OrthoDB" id="10021790at2759"/>
<dbReference type="InterPro" id="IPR023346">
    <property type="entry name" value="Lysozyme-like_dom_sf"/>
</dbReference>
<feature type="compositionally biased region" description="Basic and acidic residues" evidence="1">
    <location>
        <begin position="433"/>
        <end position="445"/>
    </location>
</feature>